<dbReference type="STRING" id="1280837.A0A316V9X6"/>
<dbReference type="GO" id="GO:0005524">
    <property type="term" value="F:ATP binding"/>
    <property type="evidence" value="ECO:0007669"/>
    <property type="project" value="UniProtKB-UniRule"/>
</dbReference>
<dbReference type="Gene3D" id="3.30.810.10">
    <property type="entry name" value="2-Layer Sandwich"/>
    <property type="match status" value="1"/>
</dbReference>
<dbReference type="GeneID" id="37020976"/>
<dbReference type="GO" id="GO:0000329">
    <property type="term" value="C:fungal-type vacuole membrane"/>
    <property type="evidence" value="ECO:0007669"/>
    <property type="project" value="TreeGrafter"/>
</dbReference>
<feature type="compositionally biased region" description="Basic and acidic residues" evidence="2">
    <location>
        <begin position="402"/>
        <end position="412"/>
    </location>
</feature>
<feature type="region of interest" description="Disordered" evidence="2">
    <location>
        <begin position="879"/>
        <end position="946"/>
    </location>
</feature>
<dbReference type="SUPFAM" id="SSF56104">
    <property type="entry name" value="SAICAR synthase-like"/>
    <property type="match status" value="1"/>
</dbReference>
<protein>
    <recommendedName>
        <fullName evidence="3">PIPK domain-containing protein</fullName>
    </recommendedName>
</protein>
<dbReference type="EMBL" id="KZ819604">
    <property type="protein sequence ID" value="PWN34074.1"/>
    <property type="molecule type" value="Genomic_DNA"/>
</dbReference>
<feature type="domain" description="PIPK" evidence="3">
    <location>
        <begin position="1651"/>
        <end position="2015"/>
    </location>
</feature>
<dbReference type="Pfam" id="PF01504">
    <property type="entry name" value="PIP5K"/>
    <property type="match status" value="1"/>
</dbReference>
<dbReference type="Gene3D" id="3.30.800.10">
    <property type="entry name" value="Phosphatidylinositol Phosphate Kinase II Beta"/>
    <property type="match status" value="1"/>
</dbReference>
<feature type="compositionally biased region" description="Basic residues" evidence="2">
    <location>
        <begin position="58"/>
        <end position="67"/>
    </location>
</feature>
<feature type="region of interest" description="Disordered" evidence="2">
    <location>
        <begin position="1"/>
        <end position="115"/>
    </location>
</feature>
<dbReference type="PANTHER" id="PTHR45748:SF7">
    <property type="entry name" value="1-PHOSPHATIDYLINOSITOL 3-PHOSPHATE 5-KINASE-RELATED"/>
    <property type="match status" value="1"/>
</dbReference>
<feature type="compositionally biased region" description="Low complexity" evidence="2">
    <location>
        <begin position="84"/>
        <end position="100"/>
    </location>
</feature>
<dbReference type="InParanoid" id="A0A316V9X6"/>
<dbReference type="PROSITE" id="PS51455">
    <property type="entry name" value="PIPK"/>
    <property type="match status" value="1"/>
</dbReference>
<evidence type="ECO:0000313" key="4">
    <source>
        <dbReference type="EMBL" id="PWN34074.1"/>
    </source>
</evidence>
<organism evidence="4 5">
    <name type="scientific">Meira miltonrushii</name>
    <dbReference type="NCBI Taxonomy" id="1280837"/>
    <lineage>
        <taxon>Eukaryota</taxon>
        <taxon>Fungi</taxon>
        <taxon>Dikarya</taxon>
        <taxon>Basidiomycota</taxon>
        <taxon>Ustilaginomycotina</taxon>
        <taxon>Exobasidiomycetes</taxon>
        <taxon>Exobasidiales</taxon>
        <taxon>Brachybasidiaceae</taxon>
        <taxon>Meira</taxon>
    </lineage>
</organism>
<dbReference type="Proteomes" id="UP000245771">
    <property type="component" value="Unassembled WGS sequence"/>
</dbReference>
<dbReference type="OrthoDB" id="158357at2759"/>
<evidence type="ECO:0000256" key="1">
    <source>
        <dbReference type="PROSITE-ProRule" id="PRU00781"/>
    </source>
</evidence>
<gene>
    <name evidence="4" type="ORF">FA14DRAFT_161618</name>
</gene>
<feature type="region of interest" description="Disordered" evidence="2">
    <location>
        <begin position="396"/>
        <end position="422"/>
    </location>
</feature>
<feature type="compositionally biased region" description="Polar residues" evidence="2">
    <location>
        <begin position="1860"/>
        <end position="1874"/>
    </location>
</feature>
<feature type="compositionally biased region" description="Polar residues" evidence="2">
    <location>
        <begin position="1539"/>
        <end position="1562"/>
    </location>
</feature>
<dbReference type="RefSeq" id="XP_025354376.1">
    <property type="nucleotide sequence ID" value="XM_025499195.1"/>
</dbReference>
<dbReference type="InterPro" id="IPR002498">
    <property type="entry name" value="PInositol-4-P-4/5-kinase_core"/>
</dbReference>
<feature type="region of interest" description="Disordered" evidence="2">
    <location>
        <begin position="1528"/>
        <end position="1562"/>
    </location>
</feature>
<keyword evidence="5" id="KW-1185">Reference proteome</keyword>
<feature type="compositionally biased region" description="Low complexity" evidence="2">
    <location>
        <begin position="17"/>
        <end position="42"/>
    </location>
</feature>
<keyword evidence="1" id="KW-0067">ATP-binding</keyword>
<proteinExistence type="predicted"/>
<feature type="compositionally biased region" description="Basic and acidic residues" evidence="2">
    <location>
        <begin position="1633"/>
        <end position="1668"/>
    </location>
</feature>
<accession>A0A316V9X6</accession>
<sequence>MEQYDYESEDILRRASDAGTSAAAAAAAQEEEASNTSASQSSIKEESDHSYPRLTINTRRRLIRKPLPKPPGQKETRKGAGPQSNKSSAPASSSSGSRSDSIQEATHHDSHQVRSAGLTHSAIFARNNLQKQHTLTLEEARSRAREFVAKEKAILEWWPDINHTIKAETAQETSSNDREGQYTLNARCRLHLERIVEFSIFTNSDLSKAESAGIARGIIDAIVQCLNTLTKSEALAALQQTSSVMWRVDALVRSNEQLSGARGGLSALLGILGVRWSKLASWRGKETGELPIDGLGGSRTLMPALDRRTASSSSSITLGTEQRRRKRDVAMQLLNNAFWTAGVNVEGEEVLAKEHDEKVIHEEKKRPAGMAPSLLSKPMAPTVALTGELASLDAEVQASQKDNAKEQDKSEKLPVPTPMAERPSMLTDRLAMQLRNSAKLQAEGSVEHAARAGTLPARNPLSRTVSHASILDKNNQPSNNADAAKVKIAVCKVCVRFEEEWNRATAKQIRARRKSETLTLKDVRRRLENVSSMSGRSDKTIGHLLSEQQQSAQKDSVAIDWLPDKFEGEPLHLNPLSSDVEGRDADDANDGIKIIGGSFVVYGVEEKLRIVIHNTIDIALYAAIAMVLETAFLMDFDLDPKGDIEVDSATEGQQSQPEVRFAEETSQTEEDQESHLEKNGVNPKPDTPEQSESDKNQGQWRKSIWSMLHMGSSSAVVPATQTPDTKAKRSSVIFPRTKTADANLQSRPEKDAVAGQYSRLGRILSSFTGHSEKKSPTGHNDKARIRSFSDAKQSNLAQLLEDESTIEAVETNPDQQTSLLDGKPPKYISAYREEEPLEEEEQDINEDLIEELVSRQTLSVLILEGLDISLPFARQVSTNANSKGTSTTAPANPTTEAKKGSTLSVHPSTQSRISSFSRATDSTAQSNQDTSLSGRAQRVENRAEQQFNFEKQRREVLFYQRGGNCRDASLGQAIEEMTAKAIVLHNEWLQTEKSSKREKEKQLSQTNSPTFKIAQYLHGRDKITVSAAIIKSTTPASAKMSSNVTEAPTPNAADAKEVASALKTDKDLAQTALRLAEHIQSAAQHQPIDNGSTLKPPHKASIEMWHADMRTGRQTAVKSMSDATYLASYGTFLNDLMTSHFFTQESPLLLAPGGDDAELLDASDDPKRDLVRLFKIDNVILKFHVQTIPIHHLLIDGPVVCLEDLNDDEGEDKATKKEKDHNTLTKSLVKETRLEVQAFFASVKEEISRMEQMFVARELDVNGNTVKPPAPSSSGHGSIRSVFTLDTATEEQQSDRNSIAESTTSSYAGAATGPLELLGKVMSSMRKAEFRLYESLKEADVSALNDVRRQFLDRARSCRNRLVAWSKKHLNKSELEQLGALKFAEPYYFEKGNHALPGSRFVLRQEEPLSIIAYSLSSRDFNEEIHATKSSQKKHSDVLNWRSSVAIGEGREDASSLLSSSVASSSAASVTSSKATDELDPDQDDDFHVPEPLQVNMKRKRRTKDTGILSIRIRSSVYSNAQKDVEQDAGLESVDHSTGESILSANDNSSTPTASRIGSAAYTPSSTHFDTVTSNNETFHAHVSTISPRGALGDLFTQEGDHFGDLAPPSDDGHEAASLLSSSVSSTSSGTVNRKDVRETPKIHIDAQTDASHDGEKSADLEKLSKEIEDVDTSTKGSVKKAQVESTPRIAPPLNKSPASPHIKHTIISGDLKISCVSWFAEDFYKLRKTWKIEDDFIASLSRSKSWNNVGGKSKSGFYLTGDGKWIAKQLLNVWTVDEKEAFLEFAPAYLRYMMNSAVNDCPTLLVKIAGVYSLKIKDIKTGEVKLKLSVQVLENVFAGDGGRSIRFDLKGIRDRRAQQKVQNSESAPQQQEGKPQVASKEVDEEDVSNASVWWDGEWIDTMLPRAFVPEQQKTQFQRALRNDLAFLTASNVMDYSLLVGVNEPICTSFSKEGLKSSTDKHPFFRVRIVDFLGAWTLVKQLESSGKKAIKSQTPTVIPPQDYASRFSQAIEGYFIGCPDTTNT</sequence>
<dbReference type="GO" id="GO:0046854">
    <property type="term" value="P:phosphatidylinositol phosphate biosynthetic process"/>
    <property type="evidence" value="ECO:0007669"/>
    <property type="project" value="TreeGrafter"/>
</dbReference>
<evidence type="ECO:0000259" key="3">
    <source>
        <dbReference type="PROSITE" id="PS51455"/>
    </source>
</evidence>
<dbReference type="GO" id="GO:0010008">
    <property type="term" value="C:endosome membrane"/>
    <property type="evidence" value="ECO:0007669"/>
    <property type="project" value="TreeGrafter"/>
</dbReference>
<feature type="region of interest" description="Disordered" evidence="2">
    <location>
        <begin position="1592"/>
        <end position="1698"/>
    </location>
</feature>
<dbReference type="PANTHER" id="PTHR45748">
    <property type="entry name" value="1-PHOSPHATIDYLINOSITOL 3-PHOSPHATE 5-KINASE-RELATED"/>
    <property type="match status" value="1"/>
</dbReference>
<feature type="region of interest" description="Disordered" evidence="2">
    <location>
        <begin position="1859"/>
        <end position="1888"/>
    </location>
</feature>
<feature type="compositionally biased region" description="Polar residues" evidence="2">
    <location>
        <begin position="879"/>
        <end position="934"/>
    </location>
</feature>
<dbReference type="InterPro" id="IPR027484">
    <property type="entry name" value="PInositol-4-P-5-kinase_N"/>
</dbReference>
<dbReference type="GO" id="GO:0000285">
    <property type="term" value="F:1-phosphatidylinositol-3-phosphate 5-kinase activity"/>
    <property type="evidence" value="ECO:0007669"/>
    <property type="project" value="TreeGrafter"/>
</dbReference>
<feature type="region of interest" description="Disordered" evidence="2">
    <location>
        <begin position="1469"/>
        <end position="1501"/>
    </location>
</feature>
<keyword evidence="1" id="KW-0808">Transferase</keyword>
<evidence type="ECO:0000256" key="2">
    <source>
        <dbReference type="SAM" id="MobiDB-lite"/>
    </source>
</evidence>
<keyword evidence="1" id="KW-0547">Nucleotide-binding</keyword>
<dbReference type="InterPro" id="IPR027483">
    <property type="entry name" value="PInositol-4-P-4/5-kinase_C_sf"/>
</dbReference>
<dbReference type="SMART" id="SM00330">
    <property type="entry name" value="PIPKc"/>
    <property type="match status" value="1"/>
</dbReference>
<reference evidence="4 5" key="1">
    <citation type="journal article" date="2018" name="Mol. Biol. Evol.">
        <title>Broad Genomic Sampling Reveals a Smut Pathogenic Ancestry of the Fungal Clade Ustilaginomycotina.</title>
        <authorList>
            <person name="Kijpornyongpan T."/>
            <person name="Mondo S.J."/>
            <person name="Barry K."/>
            <person name="Sandor L."/>
            <person name="Lee J."/>
            <person name="Lipzen A."/>
            <person name="Pangilinan J."/>
            <person name="LaButti K."/>
            <person name="Hainaut M."/>
            <person name="Henrissat B."/>
            <person name="Grigoriev I.V."/>
            <person name="Spatafora J.W."/>
            <person name="Aime M.C."/>
        </authorList>
    </citation>
    <scope>NUCLEOTIDE SEQUENCE [LARGE SCALE GENOMIC DNA]</scope>
    <source>
        <strain evidence="4 5">MCA 3882</strain>
    </source>
</reference>
<name>A0A316V9X6_9BASI</name>
<keyword evidence="1" id="KW-0418">Kinase</keyword>
<feature type="compositionally biased region" description="Low complexity" evidence="2">
    <location>
        <begin position="1618"/>
        <end position="1632"/>
    </location>
</feature>
<feature type="region of interest" description="Disordered" evidence="2">
    <location>
        <begin position="644"/>
        <end position="699"/>
    </location>
</feature>
<evidence type="ECO:0000313" key="5">
    <source>
        <dbReference type="Proteomes" id="UP000245771"/>
    </source>
</evidence>